<name>A0A2T3J699_9GAMM</name>
<proteinExistence type="predicted"/>
<evidence type="ECO:0000313" key="1">
    <source>
        <dbReference type="EMBL" id="PSU42864.1"/>
    </source>
</evidence>
<accession>A0A2T3J699</accession>
<evidence type="ECO:0000313" key="2">
    <source>
        <dbReference type="Proteomes" id="UP000240987"/>
    </source>
</evidence>
<keyword evidence="2" id="KW-1185">Reference proteome</keyword>
<evidence type="ECO:0008006" key="3">
    <source>
        <dbReference type="Google" id="ProtNLM"/>
    </source>
</evidence>
<protein>
    <recommendedName>
        <fullName evidence="3">Nucleoid-associated protein</fullName>
    </recommendedName>
</protein>
<reference evidence="1 2" key="1">
    <citation type="submission" date="2018-01" db="EMBL/GenBank/DDBJ databases">
        <title>Whole genome sequencing of Histamine producing bacteria.</title>
        <authorList>
            <person name="Butler K."/>
        </authorList>
    </citation>
    <scope>NUCLEOTIDE SEQUENCE [LARGE SCALE GENOMIC DNA]</scope>
    <source>
        <strain evidence="1 2">JCM 12947</strain>
    </source>
</reference>
<organism evidence="1 2">
    <name type="scientific">Photobacterium frigidiphilum</name>
    <dbReference type="NCBI Taxonomy" id="264736"/>
    <lineage>
        <taxon>Bacteria</taxon>
        <taxon>Pseudomonadati</taxon>
        <taxon>Pseudomonadota</taxon>
        <taxon>Gammaproteobacteria</taxon>
        <taxon>Vibrionales</taxon>
        <taxon>Vibrionaceae</taxon>
        <taxon>Photobacterium</taxon>
    </lineage>
</organism>
<sequence length="348" mass="40227">MSDQIDANDVDVNDDEEVLDNPIEMLRIYDLEHSVGYTKSEIDLTSNTDLLSFLIKLSQDTMNSESSRSYTFNDNAHIKSEILTIDDDIDLHATNIADHLFEAENKSRFKTSNGSFVIAKLNTVNRNCYLLTKLDFKKYFEEKTYKLKSGLPEDDAILKSCLINIKEDGSLEDIIYLADKNGTIAFFWHTDFLDSTPQRNNEINTKEVYELVGRLLRTKVKKVSEKDFYSLKDCVNSYFHTKETFNFDEFVKETIDSYTPLEDDFTVTELVSALKHAKATQDFDGSFEIDKTYIKKKIKETIDINDGVKLIIQGNTSDIIYEVTHDQKDYLMIETKNKKGRFEPKELD</sequence>
<gene>
    <name evidence="1" type="ORF">C9J12_28625</name>
</gene>
<comment type="caution">
    <text evidence="1">The sequence shown here is derived from an EMBL/GenBank/DDBJ whole genome shotgun (WGS) entry which is preliminary data.</text>
</comment>
<dbReference type="AlphaFoldDB" id="A0A2T3J699"/>
<dbReference type="Proteomes" id="UP000240987">
    <property type="component" value="Unassembled WGS sequence"/>
</dbReference>
<dbReference type="RefSeq" id="WP_107246619.1">
    <property type="nucleotide sequence ID" value="NZ_PYMJ01000062.1"/>
</dbReference>
<dbReference type="EMBL" id="PYMJ01000062">
    <property type="protein sequence ID" value="PSU42864.1"/>
    <property type="molecule type" value="Genomic_DNA"/>
</dbReference>
<dbReference type="OrthoDB" id="2034141at2"/>